<reference evidence="3" key="1">
    <citation type="journal article" date="2019" name="bioRxiv">
        <title>The Genome of the Zebra Mussel, Dreissena polymorpha: A Resource for Invasive Species Research.</title>
        <authorList>
            <person name="McCartney M.A."/>
            <person name="Auch B."/>
            <person name="Kono T."/>
            <person name="Mallez S."/>
            <person name="Zhang Y."/>
            <person name="Obille A."/>
            <person name="Becker A."/>
            <person name="Abrahante J.E."/>
            <person name="Garbe J."/>
            <person name="Badalamenti J.P."/>
            <person name="Herman A."/>
            <person name="Mangelson H."/>
            <person name="Liachko I."/>
            <person name="Sullivan S."/>
            <person name="Sone E.D."/>
            <person name="Koren S."/>
            <person name="Silverstein K.A.T."/>
            <person name="Beckman K.B."/>
            <person name="Gohl D.M."/>
        </authorList>
    </citation>
    <scope>NUCLEOTIDE SEQUENCE</scope>
    <source>
        <strain evidence="3">Duluth1</strain>
        <tissue evidence="3">Whole animal</tissue>
    </source>
</reference>
<dbReference type="SUPFAM" id="SSF75011">
    <property type="entry name" value="3-carboxy-cis,cis-mucoante lactonizing enzyme"/>
    <property type="match status" value="1"/>
</dbReference>
<feature type="domain" description="B box-type" evidence="2">
    <location>
        <begin position="40"/>
        <end position="70"/>
    </location>
</feature>
<dbReference type="GO" id="GO:0000209">
    <property type="term" value="P:protein polyubiquitination"/>
    <property type="evidence" value="ECO:0007669"/>
    <property type="project" value="TreeGrafter"/>
</dbReference>
<dbReference type="Gene3D" id="2.120.10.30">
    <property type="entry name" value="TolB, C-terminal domain"/>
    <property type="match status" value="1"/>
</dbReference>
<feature type="region of interest" description="Disordered" evidence="1">
    <location>
        <begin position="253"/>
        <end position="280"/>
    </location>
</feature>
<evidence type="ECO:0000313" key="4">
    <source>
        <dbReference type="Proteomes" id="UP000828390"/>
    </source>
</evidence>
<protein>
    <recommendedName>
        <fullName evidence="2">B box-type domain-containing protein</fullName>
    </recommendedName>
</protein>
<name>A0A9D4I6Z9_DREPO</name>
<keyword evidence="4" id="KW-1185">Reference proteome</keyword>
<dbReference type="GO" id="GO:0061630">
    <property type="term" value="F:ubiquitin protein ligase activity"/>
    <property type="evidence" value="ECO:0007669"/>
    <property type="project" value="TreeGrafter"/>
</dbReference>
<gene>
    <name evidence="3" type="ORF">DPMN_184074</name>
</gene>
<reference evidence="3" key="2">
    <citation type="submission" date="2020-11" db="EMBL/GenBank/DDBJ databases">
        <authorList>
            <person name="McCartney M.A."/>
            <person name="Auch B."/>
            <person name="Kono T."/>
            <person name="Mallez S."/>
            <person name="Becker A."/>
            <person name="Gohl D.M."/>
            <person name="Silverstein K.A.T."/>
            <person name="Koren S."/>
            <person name="Bechman K.B."/>
            <person name="Herman A."/>
            <person name="Abrahante J.E."/>
            <person name="Garbe J."/>
        </authorList>
    </citation>
    <scope>NUCLEOTIDE SEQUENCE</scope>
    <source>
        <strain evidence="3">Duluth1</strain>
        <tissue evidence="3">Whole animal</tissue>
    </source>
</reference>
<evidence type="ECO:0000259" key="2">
    <source>
        <dbReference type="Pfam" id="PF00643"/>
    </source>
</evidence>
<dbReference type="AlphaFoldDB" id="A0A9D4I6Z9"/>
<proteinExistence type="predicted"/>
<dbReference type="Gene3D" id="3.30.160.60">
    <property type="entry name" value="Classic Zinc Finger"/>
    <property type="match status" value="1"/>
</dbReference>
<comment type="caution">
    <text evidence="3">The sequence shown here is derived from an EMBL/GenBank/DDBJ whole genome shotgun (WGS) entry which is preliminary data.</text>
</comment>
<dbReference type="InterPro" id="IPR000315">
    <property type="entry name" value="Znf_B-box"/>
</dbReference>
<dbReference type="InterPro" id="IPR011042">
    <property type="entry name" value="6-blade_b-propeller_TolB-like"/>
</dbReference>
<dbReference type="GO" id="GO:0043161">
    <property type="term" value="P:proteasome-mediated ubiquitin-dependent protein catabolic process"/>
    <property type="evidence" value="ECO:0007669"/>
    <property type="project" value="TreeGrafter"/>
</dbReference>
<feature type="compositionally biased region" description="Polar residues" evidence="1">
    <location>
        <begin position="253"/>
        <end position="264"/>
    </location>
</feature>
<dbReference type="EMBL" id="JAIWYP010000010">
    <property type="protein sequence ID" value="KAH3749573.1"/>
    <property type="molecule type" value="Genomic_DNA"/>
</dbReference>
<dbReference type="Proteomes" id="UP000828390">
    <property type="component" value="Unassembled WGS sequence"/>
</dbReference>
<dbReference type="PANTHER" id="PTHR24104:SF25">
    <property type="entry name" value="PROTEIN LIN-41"/>
    <property type="match status" value="1"/>
</dbReference>
<dbReference type="InterPro" id="IPR050952">
    <property type="entry name" value="TRIM-NHL_E3_ligases"/>
</dbReference>
<evidence type="ECO:0000256" key="1">
    <source>
        <dbReference type="SAM" id="MobiDB-lite"/>
    </source>
</evidence>
<organism evidence="3 4">
    <name type="scientific">Dreissena polymorpha</name>
    <name type="common">Zebra mussel</name>
    <name type="synonym">Mytilus polymorpha</name>
    <dbReference type="NCBI Taxonomy" id="45954"/>
    <lineage>
        <taxon>Eukaryota</taxon>
        <taxon>Metazoa</taxon>
        <taxon>Spiralia</taxon>
        <taxon>Lophotrochozoa</taxon>
        <taxon>Mollusca</taxon>
        <taxon>Bivalvia</taxon>
        <taxon>Autobranchia</taxon>
        <taxon>Heteroconchia</taxon>
        <taxon>Euheterodonta</taxon>
        <taxon>Imparidentia</taxon>
        <taxon>Neoheterodontei</taxon>
        <taxon>Myida</taxon>
        <taxon>Dreissenoidea</taxon>
        <taxon>Dreissenidae</taxon>
        <taxon>Dreissena</taxon>
    </lineage>
</organism>
<dbReference type="PANTHER" id="PTHR24104">
    <property type="entry name" value="E3 UBIQUITIN-PROTEIN LIGASE NHLRC1-RELATED"/>
    <property type="match status" value="1"/>
</dbReference>
<dbReference type="SUPFAM" id="SSF57845">
    <property type="entry name" value="B-box zinc-binding domain"/>
    <property type="match status" value="1"/>
</dbReference>
<sequence>MAAAAKLMRLALNRVQKLNTIQPPDRAADETAKFLSKFPTKCMEHEEPVKRFCADHDVLICDVCALSNHKACQMVMGFTEASKGIRSSREVTVLENGLKKMIEDYDKMFKEQSEILTNLAEQEREFVKAVKQFRGEINAILDRLENSVLAKKDNYTTQRRDTVKDHKQSCKTAMTLLENYSKELDRCYLANDNEALFVSMKKTRAVMDKYETQRKNIAKAPKKVSLSFVANNSIAKFFLSLRDFGDMKADTSVVTSVPSGNGATTERRTSKGSLSSAGAPPLSDRKFSLVSLQQFDRRMSSSSNSLQTSERINLLSSDDVKSEAFKTNLSLPKIESSVQMLNNDNLPKTRRPTHVGDVSVFLESDTEMPFITGITFMADDHVVLADDANKNVKLFTHAFFPVAMVALTSPPRDVAPIKLQQVVVTIPTEKALQFIDLGKELLLRNKITLDFECFGVTCFNQELYVTSGFSSEREIRIMSLSGEVRKRIRPGIVDLRYPLYIAVDPKYKTIFVSDYNHGVVGVDTNSGELKFKCKDTDVHGYYKGITIGNKGNIYVCTWNLHGVSRVHLDGRGLETVIPMPGKEGRKPHSVAFSKKSERLVISLCGGKRACLSVYRYQ</sequence>
<dbReference type="Pfam" id="PF00643">
    <property type="entry name" value="zf-B_box"/>
    <property type="match status" value="1"/>
</dbReference>
<evidence type="ECO:0000313" key="3">
    <source>
        <dbReference type="EMBL" id="KAH3749573.1"/>
    </source>
</evidence>
<dbReference type="CDD" id="cd19776">
    <property type="entry name" value="Bbox2_TRIM25_C-IV"/>
    <property type="match status" value="1"/>
</dbReference>
<accession>A0A9D4I6Z9</accession>
<dbReference type="GO" id="GO:0008270">
    <property type="term" value="F:zinc ion binding"/>
    <property type="evidence" value="ECO:0007669"/>
    <property type="project" value="UniProtKB-KW"/>
</dbReference>